<dbReference type="Proteomes" id="UP000812961">
    <property type="component" value="Unassembled WGS sequence"/>
</dbReference>
<keyword evidence="2" id="KW-1185">Reference proteome</keyword>
<reference evidence="1 2" key="1">
    <citation type="submission" date="2021-08" db="EMBL/GenBank/DDBJ databases">
        <title>The genome sequence of Chitinophaga sp. B61.</title>
        <authorList>
            <person name="Zhang X."/>
        </authorList>
    </citation>
    <scope>NUCLEOTIDE SEQUENCE [LARGE SCALE GENOMIC DNA]</scope>
    <source>
        <strain evidence="1 2">B61</strain>
    </source>
</reference>
<sequence>MEWFRFFASCRIVAGKYSSAIYDLDRSVIYDLPNAFLEVIREVEVMPLEQMPEKYGPARYQQIKQFLDKFVEKELAFYTTSPECFPDIDLTWEKPWHITNAVLELDDTASYSFDSVIKQLNELGCQAIQVRLGCNFSTSQATEQILKALASTQINFCELMTPHNDITAAEWISLMDLQPRLRRVYVYAAPDDAVLYNDNERYGRKIVSFKKDIRRENKEKIRLERFSPNILSFTEAQSHNLGLNRKVAIDSQGYIRNYISHPATFGHVNEHLLADVTTQPAFREKWFLPNDWIEGCKDCQYRYTCVSNSDIRKENDKYYKTEMCTFNQQDNTW</sequence>
<name>A0ABS7GJU3_9BACT</name>
<gene>
    <name evidence="1" type="primary">gwsS</name>
    <name evidence="1" type="ORF">K1Y79_26855</name>
</gene>
<dbReference type="NCBIfam" id="TIGR04193">
    <property type="entry name" value="SPASM_w_grasp"/>
    <property type="match status" value="1"/>
</dbReference>
<protein>
    <submittedName>
        <fullName evidence="1">Grasp-with-spasm system SPASM domain peptide maturase</fullName>
    </submittedName>
</protein>
<evidence type="ECO:0000313" key="2">
    <source>
        <dbReference type="Proteomes" id="UP000812961"/>
    </source>
</evidence>
<dbReference type="InterPro" id="IPR013785">
    <property type="entry name" value="Aldolase_TIM"/>
</dbReference>
<evidence type="ECO:0000313" key="1">
    <source>
        <dbReference type="EMBL" id="MBW8687985.1"/>
    </source>
</evidence>
<comment type="caution">
    <text evidence="1">The sequence shown here is derived from an EMBL/GenBank/DDBJ whole genome shotgun (WGS) entry which is preliminary data.</text>
</comment>
<dbReference type="SUPFAM" id="SSF102114">
    <property type="entry name" value="Radical SAM enzymes"/>
    <property type="match status" value="1"/>
</dbReference>
<dbReference type="InterPro" id="IPR026497">
    <property type="entry name" value="GRASP-with-SPASM"/>
</dbReference>
<dbReference type="InterPro" id="IPR058240">
    <property type="entry name" value="rSAM_sf"/>
</dbReference>
<proteinExistence type="predicted"/>
<accession>A0ABS7GJU3</accession>
<dbReference type="Gene3D" id="3.20.20.70">
    <property type="entry name" value="Aldolase class I"/>
    <property type="match status" value="1"/>
</dbReference>
<dbReference type="RefSeq" id="WP_220253313.1">
    <property type="nucleotide sequence ID" value="NZ_JAICCF010000006.1"/>
</dbReference>
<organism evidence="1 2">
    <name type="scientific">Chitinophaga rhizophila</name>
    <dbReference type="NCBI Taxonomy" id="2866212"/>
    <lineage>
        <taxon>Bacteria</taxon>
        <taxon>Pseudomonadati</taxon>
        <taxon>Bacteroidota</taxon>
        <taxon>Chitinophagia</taxon>
        <taxon>Chitinophagales</taxon>
        <taxon>Chitinophagaceae</taxon>
        <taxon>Chitinophaga</taxon>
    </lineage>
</organism>
<dbReference type="EMBL" id="JAICCF010000006">
    <property type="protein sequence ID" value="MBW8687985.1"/>
    <property type="molecule type" value="Genomic_DNA"/>
</dbReference>